<keyword evidence="1" id="KW-0175">Coiled coil</keyword>
<evidence type="ECO:0000256" key="1">
    <source>
        <dbReference type="SAM" id="Coils"/>
    </source>
</evidence>
<feature type="domain" description="AntA/AntB antirepressor" evidence="2">
    <location>
        <begin position="17"/>
        <end position="86"/>
    </location>
</feature>
<proteinExistence type="predicted"/>
<comment type="caution">
    <text evidence="3">The sequence shown here is derived from an EMBL/GenBank/DDBJ whole genome shotgun (WGS) entry which is preliminary data.</text>
</comment>
<dbReference type="Proteomes" id="UP001519921">
    <property type="component" value="Unassembled WGS sequence"/>
</dbReference>
<dbReference type="InterPro" id="IPR013557">
    <property type="entry name" value="AntA/B_antirep"/>
</dbReference>
<dbReference type="RefSeq" id="WP_219781308.1">
    <property type="nucleotide sequence ID" value="NZ_JAHXPT010000021.1"/>
</dbReference>
<name>A0ABS7ATH1_9CLOT</name>
<dbReference type="Pfam" id="PF08346">
    <property type="entry name" value="AntA"/>
    <property type="match status" value="1"/>
</dbReference>
<organism evidence="3 4">
    <name type="scientific">Clostridium weizhouense</name>
    <dbReference type="NCBI Taxonomy" id="2859781"/>
    <lineage>
        <taxon>Bacteria</taxon>
        <taxon>Bacillati</taxon>
        <taxon>Bacillota</taxon>
        <taxon>Clostridia</taxon>
        <taxon>Eubacteriales</taxon>
        <taxon>Clostridiaceae</taxon>
        <taxon>Clostridium</taxon>
    </lineage>
</organism>
<feature type="coiled-coil region" evidence="1">
    <location>
        <begin position="119"/>
        <end position="153"/>
    </location>
</feature>
<evidence type="ECO:0000313" key="4">
    <source>
        <dbReference type="Proteomes" id="UP001519921"/>
    </source>
</evidence>
<protein>
    <submittedName>
        <fullName evidence="3">AntA/AntB antirepressor family protein</fullName>
    </submittedName>
</protein>
<evidence type="ECO:0000259" key="2">
    <source>
        <dbReference type="Pfam" id="PF08346"/>
    </source>
</evidence>
<evidence type="ECO:0000313" key="3">
    <source>
        <dbReference type="EMBL" id="MBW6411844.1"/>
    </source>
</evidence>
<accession>A0ABS7ATH1</accession>
<reference evidence="3 4" key="1">
    <citation type="submission" date="2021-07" db="EMBL/GenBank/DDBJ databases">
        <title>Clostridium weizhouense sp. nov., an anaerobic bacterium isolated from activated sludge of Petroleum wastewater.</title>
        <authorList>
            <person name="Li Q."/>
        </authorList>
    </citation>
    <scope>NUCLEOTIDE SEQUENCE [LARGE SCALE GENOMIC DNA]</scope>
    <source>
        <strain evidence="3 4">YB-6</strain>
    </source>
</reference>
<sequence length="256" mass="29724">MNELIKITTNEKGDQLVSARELYEFLGIDEGKGHYSRWIKKQLELVDAEKNIDYSPLKAKTSNVGGRPTIEYILTIEIAKEICMIAGIAPNANEETKKLSKQARKYFIACEKEMKALAEKNYYLKLENYKLKLEQYEHENKFLQDKAKLSEGLLYAHNTINAEHGVGQSYMPQIIIDILKATKDNAILKEDDKFYYLNVENVKNEYVKYEIKPKRFKDLLEALGGCKTSIYITGRNKRNYRYECYAAPKYLVDCKL</sequence>
<dbReference type="EMBL" id="JAHXPT010000021">
    <property type="protein sequence ID" value="MBW6411844.1"/>
    <property type="molecule type" value="Genomic_DNA"/>
</dbReference>
<keyword evidence="4" id="KW-1185">Reference proteome</keyword>
<gene>
    <name evidence="3" type="ORF">KYD98_17315</name>
</gene>